<reference evidence="11" key="1">
    <citation type="submission" date="2015-02" db="EMBL/GenBank/DDBJ databases">
        <title>Genome sequencing for Strongylocentrotus purpuratus.</title>
        <authorList>
            <person name="Murali S."/>
            <person name="Liu Y."/>
            <person name="Vee V."/>
            <person name="English A."/>
            <person name="Wang M."/>
            <person name="Skinner E."/>
            <person name="Han Y."/>
            <person name="Muzny D.M."/>
            <person name="Worley K.C."/>
            <person name="Gibbs R.A."/>
        </authorList>
    </citation>
    <scope>NUCLEOTIDE SEQUENCE</scope>
</reference>
<accession>A0A7M7NCE1</accession>
<dbReference type="PROSITE" id="PS01279">
    <property type="entry name" value="PCMT"/>
    <property type="match status" value="1"/>
</dbReference>
<evidence type="ECO:0000313" key="10">
    <source>
        <dbReference type="EnsemblMetazoa" id="XP_030834519"/>
    </source>
</evidence>
<organism evidence="10 11">
    <name type="scientific">Strongylocentrotus purpuratus</name>
    <name type="common">Purple sea urchin</name>
    <dbReference type="NCBI Taxonomy" id="7668"/>
    <lineage>
        <taxon>Eukaryota</taxon>
        <taxon>Metazoa</taxon>
        <taxon>Echinodermata</taxon>
        <taxon>Eleutherozoa</taxon>
        <taxon>Echinozoa</taxon>
        <taxon>Echinoidea</taxon>
        <taxon>Euechinoidea</taxon>
        <taxon>Echinacea</taxon>
        <taxon>Camarodonta</taxon>
        <taxon>Echinidea</taxon>
        <taxon>Strongylocentrotidae</taxon>
        <taxon>Strongylocentrotus</taxon>
    </lineage>
</organism>
<keyword evidence="5 8" id="KW-0808">Transferase</keyword>
<dbReference type="GeneID" id="581433"/>
<dbReference type="EnsemblMetazoa" id="XM_030978659">
    <property type="protein sequence ID" value="XP_030834519"/>
    <property type="gene ID" value="LOC581433"/>
</dbReference>
<dbReference type="InterPro" id="IPR000682">
    <property type="entry name" value="PCMT"/>
</dbReference>
<dbReference type="KEGG" id="spu:581433"/>
<evidence type="ECO:0000256" key="9">
    <source>
        <dbReference type="SAM" id="Phobius"/>
    </source>
</evidence>
<keyword evidence="9" id="KW-0812">Transmembrane</keyword>
<evidence type="ECO:0000256" key="8">
    <source>
        <dbReference type="RuleBase" id="RU003802"/>
    </source>
</evidence>
<comment type="similarity">
    <text evidence="2 8">Belongs to the methyltransferase superfamily. L-isoaspartyl/D-aspartyl protein methyltransferase family.</text>
</comment>
<dbReference type="RefSeq" id="XP_030834519.1">
    <property type="nucleotide sequence ID" value="XM_030978659.1"/>
</dbReference>
<evidence type="ECO:0000256" key="6">
    <source>
        <dbReference type="ARBA" id="ARBA00022691"/>
    </source>
</evidence>
<dbReference type="GO" id="GO:0032259">
    <property type="term" value="P:methylation"/>
    <property type="evidence" value="ECO:0007669"/>
    <property type="project" value="UniProtKB-KW"/>
</dbReference>
<evidence type="ECO:0000313" key="11">
    <source>
        <dbReference type="Proteomes" id="UP000007110"/>
    </source>
</evidence>
<dbReference type="OMA" id="HMHASAC"/>
<dbReference type="AlphaFoldDB" id="A0A7M7NCE1"/>
<dbReference type="Gene3D" id="3.40.50.150">
    <property type="entry name" value="Vaccinia Virus protein VP39"/>
    <property type="match status" value="1"/>
</dbReference>
<evidence type="ECO:0000256" key="2">
    <source>
        <dbReference type="ARBA" id="ARBA00005369"/>
    </source>
</evidence>
<evidence type="ECO:0000256" key="5">
    <source>
        <dbReference type="ARBA" id="ARBA00022679"/>
    </source>
</evidence>
<dbReference type="GO" id="GO:0005737">
    <property type="term" value="C:cytoplasm"/>
    <property type="evidence" value="ECO:0000318"/>
    <property type="project" value="GO_Central"/>
</dbReference>
<keyword evidence="6 8" id="KW-0949">S-adenosyl-L-methionine</keyword>
<keyword evidence="11" id="KW-1185">Reference proteome</keyword>
<comment type="catalytic activity">
    <reaction evidence="7">
        <text>[protein]-L-isoaspartate + S-adenosyl-L-methionine = [protein]-L-isoaspartate alpha-methyl ester + S-adenosyl-L-homocysteine</text>
        <dbReference type="Rhea" id="RHEA:12705"/>
        <dbReference type="Rhea" id="RHEA-COMP:12143"/>
        <dbReference type="Rhea" id="RHEA-COMP:12144"/>
        <dbReference type="ChEBI" id="CHEBI:57856"/>
        <dbReference type="ChEBI" id="CHEBI:59789"/>
        <dbReference type="ChEBI" id="CHEBI:90596"/>
        <dbReference type="ChEBI" id="CHEBI:90598"/>
        <dbReference type="EC" id="2.1.1.77"/>
    </reaction>
    <physiologicalReaction direction="left-to-right" evidence="7">
        <dbReference type="Rhea" id="RHEA:12706"/>
    </physiologicalReaction>
</comment>
<keyword evidence="9" id="KW-0472">Membrane</keyword>
<dbReference type="EC" id="2.1.1.77" evidence="8"/>
<protein>
    <recommendedName>
        <fullName evidence="8">Protein-L-isoaspartate O-methyltransferase</fullName>
        <ecNumber evidence="8">2.1.1.77</ecNumber>
    </recommendedName>
</protein>
<keyword evidence="9" id="KW-1133">Transmembrane helix</keyword>
<dbReference type="FunFam" id="3.40.50.150:FF:000027">
    <property type="entry name" value="Protein-L-isoaspartate O-methyltransferase"/>
    <property type="match status" value="1"/>
</dbReference>
<evidence type="ECO:0000256" key="3">
    <source>
        <dbReference type="ARBA" id="ARBA00022490"/>
    </source>
</evidence>
<name>A0A7M7NCE1_STRPU</name>
<feature type="transmembrane region" description="Helical" evidence="9">
    <location>
        <begin position="12"/>
        <end position="34"/>
    </location>
</feature>
<proteinExistence type="inferred from homology"/>
<dbReference type="PANTHER" id="PTHR11579:SF0">
    <property type="entry name" value="PROTEIN-L-ISOASPARTATE(D-ASPARTATE) O-METHYLTRANSFERASE"/>
    <property type="match status" value="1"/>
</dbReference>
<dbReference type="InParanoid" id="A0A7M7NCE1"/>
<dbReference type="PANTHER" id="PTHR11579">
    <property type="entry name" value="PROTEIN-L-ISOASPARTATE O-METHYLTRANSFERASE"/>
    <property type="match status" value="1"/>
</dbReference>
<dbReference type="FunCoup" id="A0A7M7NCE1">
    <property type="interactions" value="1259"/>
</dbReference>
<dbReference type="InterPro" id="IPR029063">
    <property type="entry name" value="SAM-dependent_MTases_sf"/>
</dbReference>
<comment type="subcellular location">
    <subcellularLocation>
        <location evidence="1">Cytoplasm</location>
    </subcellularLocation>
</comment>
<dbReference type="NCBIfam" id="TIGR00080">
    <property type="entry name" value="pimt"/>
    <property type="match status" value="1"/>
</dbReference>
<dbReference type="CDD" id="cd02440">
    <property type="entry name" value="AdoMet_MTases"/>
    <property type="match status" value="1"/>
</dbReference>
<evidence type="ECO:0000256" key="1">
    <source>
        <dbReference type="ARBA" id="ARBA00004496"/>
    </source>
</evidence>
<sequence>MPSKRKHIPISLLLIFLAQSSILILIFVTCIIRAEYEIEEACDSGEFEADGTCKSMGAAGARYIHRAEMAWRSSGESHEELITRLKENGIIKNDLVLKAMRGVDRKHYSSNSPYADSPQSIGYAVTISAPHMHAHALELLKDHLSEGKAALDVGSGSGYLTSCMAIMVGSSGKVVGIDHIKELVDKSRKNIEKDNPDLLTSGRIQLIVGDGRQGYPAGAPYDAIHVGAAAPTLPQALIEQLKPGGRLIIPVGPQGAAQNLEQYDKTPEGQVTKKTLMGVVYVPLTGKEQQWPGKMK</sequence>
<keyword evidence="3" id="KW-0963">Cytoplasm</keyword>
<dbReference type="Proteomes" id="UP000007110">
    <property type="component" value="Unassembled WGS sequence"/>
</dbReference>
<dbReference type="SUPFAM" id="SSF53335">
    <property type="entry name" value="S-adenosyl-L-methionine-dependent methyltransferases"/>
    <property type="match status" value="1"/>
</dbReference>
<dbReference type="GO" id="GO:0004719">
    <property type="term" value="F:protein-L-isoaspartate (D-aspartate) O-methyltransferase activity"/>
    <property type="evidence" value="ECO:0000318"/>
    <property type="project" value="GO_Central"/>
</dbReference>
<evidence type="ECO:0000256" key="7">
    <source>
        <dbReference type="ARBA" id="ARBA00035815"/>
    </source>
</evidence>
<dbReference type="OrthoDB" id="73890at2759"/>
<dbReference type="Pfam" id="PF01135">
    <property type="entry name" value="PCMT"/>
    <property type="match status" value="1"/>
</dbReference>
<evidence type="ECO:0000256" key="4">
    <source>
        <dbReference type="ARBA" id="ARBA00022603"/>
    </source>
</evidence>
<keyword evidence="4 8" id="KW-0489">Methyltransferase</keyword>
<reference evidence="10" key="2">
    <citation type="submission" date="2021-01" db="UniProtKB">
        <authorList>
            <consortium name="EnsemblMetazoa"/>
        </authorList>
    </citation>
    <scope>IDENTIFICATION</scope>
</reference>